<dbReference type="Proteomes" id="UP000507222">
    <property type="component" value="Unassembled WGS sequence"/>
</dbReference>
<dbReference type="Gene3D" id="3.40.1170.10">
    <property type="entry name" value="DNA repair protein MutS, domain I"/>
    <property type="match status" value="1"/>
</dbReference>
<feature type="domain" description="DNA mismatch repair protein MutS-like N-terminal" evidence="1">
    <location>
        <begin position="1"/>
        <end position="60"/>
    </location>
</feature>
<evidence type="ECO:0000313" key="5">
    <source>
        <dbReference type="Proteomes" id="UP000507245"/>
    </source>
</evidence>
<dbReference type="Pfam" id="PF01624">
    <property type="entry name" value="MutS_I"/>
    <property type="match status" value="1"/>
</dbReference>
<dbReference type="Proteomes" id="UP000507245">
    <property type="component" value="Unassembled WGS sequence"/>
</dbReference>
<dbReference type="GO" id="GO:0030983">
    <property type="term" value="F:mismatched DNA binding"/>
    <property type="evidence" value="ECO:0007669"/>
    <property type="project" value="InterPro"/>
</dbReference>
<dbReference type="OrthoDB" id="1712679at2759"/>
<reference evidence="5" key="1">
    <citation type="journal article" date="2020" name="Genome Biol.">
        <title>Gamete binning: chromosome-level and haplotype-resolved genome assembly enabled by high-throughput single-cell sequencing of gamete genomes.</title>
        <authorList>
            <person name="Campoy J.A."/>
            <person name="Sun H."/>
            <person name="Goel M."/>
            <person name="Jiao W.-B."/>
            <person name="Folz-Donahue K."/>
            <person name="Wang N."/>
            <person name="Rubio M."/>
            <person name="Liu C."/>
            <person name="Kukat C."/>
            <person name="Ruiz D."/>
            <person name="Huettel B."/>
            <person name="Schneeberger K."/>
        </authorList>
    </citation>
    <scope>NUCLEOTIDE SEQUENCE [LARGE SCALE GENOMIC DNA]</scope>
    <source>
        <strain evidence="5">cv. Rojo Pasion</strain>
    </source>
</reference>
<evidence type="ECO:0000313" key="2">
    <source>
        <dbReference type="EMBL" id="CAB4283663.1"/>
    </source>
</evidence>
<dbReference type="SUPFAM" id="SSF55271">
    <property type="entry name" value="DNA repair protein MutS, domain I"/>
    <property type="match status" value="1"/>
</dbReference>
<dbReference type="GO" id="GO:0005524">
    <property type="term" value="F:ATP binding"/>
    <property type="evidence" value="ECO:0007669"/>
    <property type="project" value="InterPro"/>
</dbReference>
<dbReference type="InterPro" id="IPR016151">
    <property type="entry name" value="DNA_mismatch_repair_MutS_N"/>
</dbReference>
<accession>A0A6J5V620</accession>
<evidence type="ECO:0000313" key="3">
    <source>
        <dbReference type="EMBL" id="CAB4314073.1"/>
    </source>
</evidence>
<organism evidence="2 4">
    <name type="scientific">Prunus armeniaca</name>
    <name type="common">Apricot</name>
    <name type="synonym">Armeniaca vulgaris</name>
    <dbReference type="NCBI Taxonomy" id="36596"/>
    <lineage>
        <taxon>Eukaryota</taxon>
        <taxon>Viridiplantae</taxon>
        <taxon>Streptophyta</taxon>
        <taxon>Embryophyta</taxon>
        <taxon>Tracheophyta</taxon>
        <taxon>Spermatophyta</taxon>
        <taxon>Magnoliopsida</taxon>
        <taxon>eudicotyledons</taxon>
        <taxon>Gunneridae</taxon>
        <taxon>Pentapetalae</taxon>
        <taxon>rosids</taxon>
        <taxon>fabids</taxon>
        <taxon>Rosales</taxon>
        <taxon>Rosaceae</taxon>
        <taxon>Amygdaloideae</taxon>
        <taxon>Amygdaleae</taxon>
        <taxon>Prunus</taxon>
    </lineage>
</organism>
<reference evidence="2 4" key="2">
    <citation type="submission" date="2020-05" db="EMBL/GenBank/DDBJ databases">
        <authorList>
            <person name="Campoy J."/>
            <person name="Schneeberger K."/>
            <person name="Spophaly S."/>
        </authorList>
    </citation>
    <scope>NUCLEOTIDE SEQUENCE [LARGE SCALE GENOMIC DNA]</scope>
    <source>
        <strain evidence="2">PruArmRojPasFocal</strain>
    </source>
</reference>
<evidence type="ECO:0000259" key="1">
    <source>
        <dbReference type="Pfam" id="PF01624"/>
    </source>
</evidence>
<proteinExistence type="predicted"/>
<keyword evidence="5" id="KW-1185">Reference proteome</keyword>
<gene>
    <name evidence="2" type="ORF">CURHAP_LOCUS38716</name>
    <name evidence="3" type="ORF">ORAREDHAP_LOCUS38120</name>
</gene>
<dbReference type="InterPro" id="IPR007695">
    <property type="entry name" value="DNA_mismatch_repair_MutS-lik_N"/>
</dbReference>
<evidence type="ECO:0000313" key="4">
    <source>
        <dbReference type="Proteomes" id="UP000507222"/>
    </source>
</evidence>
<name>A0A6J5V620_PRUAR</name>
<dbReference type="EMBL" id="CAEKKB010000006">
    <property type="protein sequence ID" value="CAB4314073.1"/>
    <property type="molecule type" value="Genomic_DNA"/>
</dbReference>
<sequence>MVEVGYKYRFFGQDAKIAARVLGIYSHMDHNFLNAYVPTFWLNVHVRRLVSARYKVGVERSVGNGGEEIEGRGHWVWVS</sequence>
<dbReference type="AlphaFoldDB" id="A0A6J5V620"/>
<dbReference type="GO" id="GO:0006298">
    <property type="term" value="P:mismatch repair"/>
    <property type="evidence" value="ECO:0007669"/>
    <property type="project" value="InterPro"/>
</dbReference>
<protein>
    <recommendedName>
        <fullName evidence="1">DNA mismatch repair protein MutS-like N-terminal domain-containing protein</fullName>
    </recommendedName>
</protein>
<dbReference type="EMBL" id="CAEKDK010000006">
    <property type="protein sequence ID" value="CAB4283663.1"/>
    <property type="molecule type" value="Genomic_DNA"/>
</dbReference>